<accession>A0A2N9J121</accession>
<dbReference type="EMBL" id="OIVN01006310">
    <property type="protein sequence ID" value="SPD30285.1"/>
    <property type="molecule type" value="Genomic_DNA"/>
</dbReference>
<evidence type="ECO:0000256" key="1">
    <source>
        <dbReference type="SAM" id="MobiDB-lite"/>
    </source>
</evidence>
<dbReference type="AlphaFoldDB" id="A0A2N9J121"/>
<organism evidence="2">
    <name type="scientific">Fagus sylvatica</name>
    <name type="common">Beechnut</name>
    <dbReference type="NCBI Taxonomy" id="28930"/>
    <lineage>
        <taxon>Eukaryota</taxon>
        <taxon>Viridiplantae</taxon>
        <taxon>Streptophyta</taxon>
        <taxon>Embryophyta</taxon>
        <taxon>Tracheophyta</taxon>
        <taxon>Spermatophyta</taxon>
        <taxon>Magnoliopsida</taxon>
        <taxon>eudicotyledons</taxon>
        <taxon>Gunneridae</taxon>
        <taxon>Pentapetalae</taxon>
        <taxon>rosids</taxon>
        <taxon>fabids</taxon>
        <taxon>Fagales</taxon>
        <taxon>Fagaceae</taxon>
        <taxon>Fagus</taxon>
    </lineage>
</organism>
<sequence length="58" mass="6402">MENEEVMGGTSDPVDKLVDVDEDDDDLVEVELEDVPSYSGDSKEEGKTKEDFSCLGFL</sequence>
<gene>
    <name evidence="2" type="ORF">FSB_LOCUS58167</name>
</gene>
<evidence type="ECO:0000313" key="2">
    <source>
        <dbReference type="EMBL" id="SPD30285.1"/>
    </source>
</evidence>
<feature type="region of interest" description="Disordered" evidence="1">
    <location>
        <begin position="1"/>
        <end position="58"/>
    </location>
</feature>
<name>A0A2N9J121_FAGSY</name>
<feature type="compositionally biased region" description="Basic and acidic residues" evidence="1">
    <location>
        <begin position="41"/>
        <end position="52"/>
    </location>
</feature>
<protein>
    <submittedName>
        <fullName evidence="2">Uncharacterized protein</fullName>
    </submittedName>
</protein>
<proteinExistence type="predicted"/>
<reference evidence="2" key="1">
    <citation type="submission" date="2018-02" db="EMBL/GenBank/DDBJ databases">
        <authorList>
            <person name="Cohen D.B."/>
            <person name="Kent A.D."/>
        </authorList>
    </citation>
    <scope>NUCLEOTIDE SEQUENCE</scope>
</reference>
<feature type="compositionally biased region" description="Acidic residues" evidence="1">
    <location>
        <begin position="20"/>
        <end position="34"/>
    </location>
</feature>